<name>A0ABU8H617_9SPHN</name>
<evidence type="ECO:0000256" key="1">
    <source>
        <dbReference type="SAM" id="MobiDB-lite"/>
    </source>
</evidence>
<dbReference type="Proteomes" id="UP001367771">
    <property type="component" value="Unassembled WGS sequence"/>
</dbReference>
<reference evidence="2 3" key="1">
    <citation type="journal article" date="2013" name="Int. J. Syst. Evol. Microbiol.">
        <title>Sphingomonas kyungheensis sp. nov., a bacterium with ginsenoside-converting activity isolated from soil of a ginseng field.</title>
        <authorList>
            <person name="Son H.M."/>
            <person name="Yang J.E."/>
            <person name="Park Y."/>
            <person name="Han C.K."/>
            <person name="Kim S.G."/>
            <person name="Kook M."/>
            <person name="Yi T.H."/>
        </authorList>
    </citation>
    <scope>NUCLEOTIDE SEQUENCE [LARGE SCALE GENOMIC DNA]</scope>
    <source>
        <strain evidence="2 3">LMG 26582</strain>
    </source>
</reference>
<evidence type="ECO:0000313" key="2">
    <source>
        <dbReference type="EMBL" id="MEI5688452.1"/>
    </source>
</evidence>
<gene>
    <name evidence="2" type="ORF">V8201_15275</name>
</gene>
<sequence length="174" mass="19534">MISPIDNQRAAASHDSGGLSRAANSIVKETQQSIDQRDIVELSPRARELHSRMSSNQLDRAYKIRIEAEAISRSQGLESGRYDFSHLTHHELETILNDILLNQGDPDPEATSGLSMALTMDGTGFGGDMKAVNYLEIIKNMRDERKYRHDIVNMTRFQSAESLILTYHSTMPSQ</sequence>
<feature type="region of interest" description="Disordered" evidence="1">
    <location>
        <begin position="1"/>
        <end position="34"/>
    </location>
</feature>
<dbReference type="EMBL" id="JBBBDM010000009">
    <property type="protein sequence ID" value="MEI5688452.1"/>
    <property type="molecule type" value="Genomic_DNA"/>
</dbReference>
<evidence type="ECO:0000313" key="3">
    <source>
        <dbReference type="Proteomes" id="UP001367771"/>
    </source>
</evidence>
<organism evidence="2 3">
    <name type="scientific">Sphingomonas kyungheensis</name>
    <dbReference type="NCBI Taxonomy" id="1069987"/>
    <lineage>
        <taxon>Bacteria</taxon>
        <taxon>Pseudomonadati</taxon>
        <taxon>Pseudomonadota</taxon>
        <taxon>Alphaproteobacteria</taxon>
        <taxon>Sphingomonadales</taxon>
        <taxon>Sphingomonadaceae</taxon>
        <taxon>Sphingomonas</taxon>
    </lineage>
</organism>
<keyword evidence="3" id="KW-1185">Reference proteome</keyword>
<comment type="caution">
    <text evidence="2">The sequence shown here is derived from an EMBL/GenBank/DDBJ whole genome shotgun (WGS) entry which is preliminary data.</text>
</comment>
<dbReference type="RefSeq" id="WP_336545818.1">
    <property type="nucleotide sequence ID" value="NZ_JBBBDM010000009.1"/>
</dbReference>
<protein>
    <submittedName>
        <fullName evidence="2">Uncharacterized protein</fullName>
    </submittedName>
</protein>
<accession>A0ABU8H617</accession>
<proteinExistence type="predicted"/>